<evidence type="ECO:0000256" key="1">
    <source>
        <dbReference type="SAM" id="MobiDB-lite"/>
    </source>
</evidence>
<dbReference type="AlphaFoldDB" id="A0A7S1KPY0"/>
<accession>A0A7S1KPY0</accession>
<feature type="region of interest" description="Disordered" evidence="1">
    <location>
        <begin position="38"/>
        <end position="79"/>
    </location>
</feature>
<feature type="compositionally biased region" description="Polar residues" evidence="1">
    <location>
        <begin position="38"/>
        <end position="48"/>
    </location>
</feature>
<gene>
    <name evidence="3" type="ORF">PCOS0759_LOCUS4695</name>
</gene>
<keyword evidence="2" id="KW-0472">Membrane</keyword>
<name>A0A7S1KPY0_9EUKA</name>
<evidence type="ECO:0000256" key="2">
    <source>
        <dbReference type="SAM" id="Phobius"/>
    </source>
</evidence>
<keyword evidence="2" id="KW-0812">Transmembrane</keyword>
<reference evidence="3" key="1">
    <citation type="submission" date="2021-01" db="EMBL/GenBank/DDBJ databases">
        <authorList>
            <person name="Corre E."/>
            <person name="Pelletier E."/>
            <person name="Niang G."/>
            <person name="Scheremetjew M."/>
            <person name="Finn R."/>
            <person name="Kale V."/>
            <person name="Holt S."/>
            <person name="Cochrane G."/>
            <person name="Meng A."/>
            <person name="Brown T."/>
            <person name="Cohen L."/>
        </authorList>
    </citation>
    <scope>NUCLEOTIDE SEQUENCE</scope>
    <source>
        <strain evidence="3">WS</strain>
    </source>
</reference>
<evidence type="ECO:0000313" key="3">
    <source>
        <dbReference type="EMBL" id="CAD9081455.1"/>
    </source>
</evidence>
<dbReference type="EMBL" id="HBGD01005658">
    <property type="protein sequence ID" value="CAD9081455.1"/>
    <property type="molecule type" value="Transcribed_RNA"/>
</dbReference>
<feature type="transmembrane region" description="Helical" evidence="2">
    <location>
        <begin position="458"/>
        <end position="478"/>
    </location>
</feature>
<organism evidence="3">
    <name type="scientific">Percolomonas cosmopolitus</name>
    <dbReference type="NCBI Taxonomy" id="63605"/>
    <lineage>
        <taxon>Eukaryota</taxon>
        <taxon>Discoba</taxon>
        <taxon>Heterolobosea</taxon>
        <taxon>Tetramitia</taxon>
        <taxon>Eutetramitia</taxon>
        <taxon>Percolomonadidae</taxon>
        <taxon>Percolomonas</taxon>
    </lineage>
</organism>
<protein>
    <submittedName>
        <fullName evidence="3">Uncharacterized protein</fullName>
    </submittedName>
</protein>
<proteinExistence type="predicted"/>
<keyword evidence="2" id="KW-1133">Transmembrane helix</keyword>
<sequence length="604" mass="69019">MKRPGQSPNLHISPTLRINEQNHVESSMTPKFLSSLLSNAATNPNNRNAELPPRMRHTSYPAMSPQEPPVTSHDSRCAHSPTLSPALHASVSSFQMPLWLLRAYRALHEKSVQTLSISLLTFRFLDPESPLWFLNANSQSSHTSTRHSHPHDFLLHLLNELIALCEPHCSWSPQQRENSSPLRSSLHTTIYLKHNTAILLFFAGQSTEALRLMDILTQTCSESPTLHLQQHFVMQSTVFIFIHLGMFYEASILLTHLLNQYSNASQSLSQQPRHIHSIYLSLRLLDEYLNCIYLDHEDDSLLVESSSSAQLTIYRLHNVTVAHLLAFRESAMMFVCNSKPKNHLYKLWLSHWMKQRRKLLTNLSETKQDTYDDWSNMFDLKQESFSKEDIIDNLLDFLSQISKLYAPERLERLGSSAEISHRDEPSVVKRALHRISRPNSLHGKIVHWLQGFFLHPKWSMFAGILSILCALLGFSYVVRAATAWMQSNHFPPHPSMTPMPLRRALPQMEGSVFSAPKEHAHVESSNHKQQRVDYSPAYTKEDEQDLKRGVSNLRVFTSAAADGHGSGDAKSAGREVEGEVLSEDFDYVNRLFQDIRSNLAVRRE</sequence>